<dbReference type="Proteomes" id="UP000593567">
    <property type="component" value="Unassembled WGS sequence"/>
</dbReference>
<protein>
    <submittedName>
        <fullName evidence="2">Uncharacterized protein</fullName>
    </submittedName>
</protein>
<evidence type="ECO:0000256" key="1">
    <source>
        <dbReference type="SAM" id="MobiDB-lite"/>
    </source>
</evidence>
<feature type="region of interest" description="Disordered" evidence="1">
    <location>
        <begin position="79"/>
        <end position="98"/>
    </location>
</feature>
<accession>A0A7J7JFL9</accession>
<keyword evidence="3" id="KW-1185">Reference proteome</keyword>
<evidence type="ECO:0000313" key="3">
    <source>
        <dbReference type="Proteomes" id="UP000593567"/>
    </source>
</evidence>
<gene>
    <name evidence="2" type="ORF">EB796_017270</name>
</gene>
<proteinExistence type="predicted"/>
<name>A0A7J7JFL9_BUGNE</name>
<organism evidence="2 3">
    <name type="scientific">Bugula neritina</name>
    <name type="common">Brown bryozoan</name>
    <name type="synonym">Sertularia neritina</name>
    <dbReference type="NCBI Taxonomy" id="10212"/>
    <lineage>
        <taxon>Eukaryota</taxon>
        <taxon>Metazoa</taxon>
        <taxon>Spiralia</taxon>
        <taxon>Lophotrochozoa</taxon>
        <taxon>Bryozoa</taxon>
        <taxon>Gymnolaemata</taxon>
        <taxon>Cheilostomatida</taxon>
        <taxon>Flustrina</taxon>
        <taxon>Buguloidea</taxon>
        <taxon>Bugulidae</taxon>
        <taxon>Bugula</taxon>
    </lineage>
</organism>
<dbReference type="EMBL" id="VXIV02002583">
    <property type="protein sequence ID" value="KAF6024416.1"/>
    <property type="molecule type" value="Genomic_DNA"/>
</dbReference>
<evidence type="ECO:0000313" key="2">
    <source>
        <dbReference type="EMBL" id="KAF6024416.1"/>
    </source>
</evidence>
<reference evidence="2" key="1">
    <citation type="submission" date="2020-06" db="EMBL/GenBank/DDBJ databases">
        <title>Draft genome of Bugula neritina, a colonial animal packing powerful symbionts and potential medicines.</title>
        <authorList>
            <person name="Rayko M."/>
        </authorList>
    </citation>
    <scope>NUCLEOTIDE SEQUENCE [LARGE SCALE GENOMIC DNA]</scope>
    <source>
        <strain evidence="2">Kwan_BN1</strain>
    </source>
</reference>
<dbReference type="AlphaFoldDB" id="A0A7J7JFL9"/>
<sequence length="198" mass="22220">MSSTKMASLRQNFNNNNMVYSGNESSRIPLKLQHNPLRALGLHQYSYGLTGLRVSISAGLFGEQENHFLRRRELLELDTEQNEPVAQQEQPEKKTPKAKPVMFVSIESVAKEPITEYRKGELLKLVHHSKHVNTMMQISPHLNAMSYGADYDRIPVQPVNVLAVGASCEVQVRVCMESSILRAPCYTLAVLQQTGCPV</sequence>
<comment type="caution">
    <text evidence="2">The sequence shown here is derived from an EMBL/GenBank/DDBJ whole genome shotgun (WGS) entry which is preliminary data.</text>
</comment>